<dbReference type="Gene3D" id="1.10.10.60">
    <property type="entry name" value="Homeodomain-like"/>
    <property type="match status" value="1"/>
</dbReference>
<feature type="domain" description="HTH tetR-type" evidence="6">
    <location>
        <begin position="20"/>
        <end position="81"/>
    </location>
</feature>
<dbReference type="OrthoDB" id="9796019at2"/>
<sequence>MKTQQTAEVAARPAGRPRSEKAERSIIEATLELLGEGIGVSELSIESIAGRAGVGKTTIYRRWSNKEDLVVDALATLKPPIPLPQGGTVRDDLVTYLRVIQEESRHHRTRCIMNIAMSDSERHPRLAERFRELAVEPRRAVVTAVLRRGMETGELRADLDLDMALALLSGAMIWSTKWSHSGDPQADLPERIVDEALKGFRPRPSTPEPCPEL</sequence>
<organism evidence="7 8">
    <name type="scientific">Microbispora rosea</name>
    <dbReference type="NCBI Taxonomy" id="58117"/>
    <lineage>
        <taxon>Bacteria</taxon>
        <taxon>Bacillati</taxon>
        <taxon>Actinomycetota</taxon>
        <taxon>Actinomycetes</taxon>
        <taxon>Streptosporangiales</taxon>
        <taxon>Streptosporangiaceae</taxon>
        <taxon>Microbispora</taxon>
    </lineage>
</organism>
<evidence type="ECO:0000256" key="3">
    <source>
        <dbReference type="ARBA" id="ARBA00023163"/>
    </source>
</evidence>
<name>A0A1N6QUU8_9ACTN</name>
<keyword evidence="2 4" id="KW-0238">DNA-binding</keyword>
<dbReference type="Gene3D" id="1.10.357.10">
    <property type="entry name" value="Tetracycline Repressor, domain 2"/>
    <property type="match status" value="1"/>
</dbReference>
<dbReference type="Pfam" id="PF16859">
    <property type="entry name" value="TetR_C_11"/>
    <property type="match status" value="1"/>
</dbReference>
<dbReference type="SUPFAM" id="SSF48498">
    <property type="entry name" value="Tetracyclin repressor-like, C-terminal domain"/>
    <property type="match status" value="1"/>
</dbReference>
<dbReference type="PANTHER" id="PTHR30055">
    <property type="entry name" value="HTH-TYPE TRANSCRIPTIONAL REGULATOR RUTR"/>
    <property type="match status" value="1"/>
</dbReference>
<dbReference type="STRING" id="58117.SAMN05421833_101130"/>
<dbReference type="EMBL" id="FTNI01000001">
    <property type="protein sequence ID" value="SIQ20359.1"/>
    <property type="molecule type" value="Genomic_DNA"/>
</dbReference>
<keyword evidence="8" id="KW-1185">Reference proteome</keyword>
<dbReference type="Proteomes" id="UP000186096">
    <property type="component" value="Unassembled WGS sequence"/>
</dbReference>
<dbReference type="InterPro" id="IPR009057">
    <property type="entry name" value="Homeodomain-like_sf"/>
</dbReference>
<dbReference type="RefSeq" id="WP_076431892.1">
    <property type="nucleotide sequence ID" value="NZ_FTNI01000001.1"/>
</dbReference>
<dbReference type="AlphaFoldDB" id="A0A1N6QUU8"/>
<evidence type="ECO:0000259" key="6">
    <source>
        <dbReference type="PROSITE" id="PS50977"/>
    </source>
</evidence>
<evidence type="ECO:0000313" key="8">
    <source>
        <dbReference type="Proteomes" id="UP000186096"/>
    </source>
</evidence>
<dbReference type="SUPFAM" id="SSF46689">
    <property type="entry name" value="Homeodomain-like"/>
    <property type="match status" value="1"/>
</dbReference>
<gene>
    <name evidence="7" type="ORF">SAMN05421833_101130</name>
</gene>
<dbReference type="InterPro" id="IPR001647">
    <property type="entry name" value="HTH_TetR"/>
</dbReference>
<protein>
    <submittedName>
        <fullName evidence="7">Transcriptional regulator, TetR family</fullName>
    </submittedName>
</protein>
<feature type="DNA-binding region" description="H-T-H motif" evidence="4">
    <location>
        <begin position="44"/>
        <end position="63"/>
    </location>
</feature>
<dbReference type="PROSITE" id="PS01081">
    <property type="entry name" value="HTH_TETR_1"/>
    <property type="match status" value="1"/>
</dbReference>
<keyword evidence="3" id="KW-0804">Transcription</keyword>
<feature type="region of interest" description="Disordered" evidence="5">
    <location>
        <begin position="1"/>
        <end position="22"/>
    </location>
</feature>
<proteinExistence type="predicted"/>
<evidence type="ECO:0000313" key="7">
    <source>
        <dbReference type="EMBL" id="SIQ20359.1"/>
    </source>
</evidence>
<evidence type="ECO:0000256" key="5">
    <source>
        <dbReference type="SAM" id="MobiDB-lite"/>
    </source>
</evidence>
<dbReference type="GO" id="GO:0003700">
    <property type="term" value="F:DNA-binding transcription factor activity"/>
    <property type="evidence" value="ECO:0007669"/>
    <property type="project" value="TreeGrafter"/>
</dbReference>
<accession>A0A1N6QUU8</accession>
<dbReference type="InterPro" id="IPR050109">
    <property type="entry name" value="HTH-type_TetR-like_transc_reg"/>
</dbReference>
<reference evidence="8" key="1">
    <citation type="submission" date="2017-01" db="EMBL/GenBank/DDBJ databases">
        <authorList>
            <person name="Varghese N."/>
            <person name="Submissions S."/>
        </authorList>
    </citation>
    <scope>NUCLEOTIDE SEQUENCE [LARGE SCALE GENOMIC DNA]</scope>
    <source>
        <strain evidence="8">ATCC 12950</strain>
    </source>
</reference>
<dbReference type="Pfam" id="PF00440">
    <property type="entry name" value="TetR_N"/>
    <property type="match status" value="1"/>
</dbReference>
<dbReference type="InterPro" id="IPR036271">
    <property type="entry name" value="Tet_transcr_reg_TetR-rel_C_sf"/>
</dbReference>
<dbReference type="InterPro" id="IPR023772">
    <property type="entry name" value="DNA-bd_HTH_TetR-type_CS"/>
</dbReference>
<evidence type="ECO:0000256" key="1">
    <source>
        <dbReference type="ARBA" id="ARBA00023015"/>
    </source>
</evidence>
<keyword evidence="1" id="KW-0805">Transcription regulation</keyword>
<evidence type="ECO:0000256" key="2">
    <source>
        <dbReference type="ARBA" id="ARBA00023125"/>
    </source>
</evidence>
<dbReference type="PROSITE" id="PS50977">
    <property type="entry name" value="HTH_TETR_2"/>
    <property type="match status" value="1"/>
</dbReference>
<dbReference type="PANTHER" id="PTHR30055:SF148">
    <property type="entry name" value="TETR-FAMILY TRANSCRIPTIONAL REGULATOR"/>
    <property type="match status" value="1"/>
</dbReference>
<dbReference type="InterPro" id="IPR011075">
    <property type="entry name" value="TetR_C"/>
</dbReference>
<evidence type="ECO:0000256" key="4">
    <source>
        <dbReference type="PROSITE-ProRule" id="PRU00335"/>
    </source>
</evidence>
<dbReference type="GO" id="GO:0000976">
    <property type="term" value="F:transcription cis-regulatory region binding"/>
    <property type="evidence" value="ECO:0007669"/>
    <property type="project" value="TreeGrafter"/>
</dbReference>